<evidence type="ECO:0000313" key="12">
    <source>
        <dbReference type="Proteomes" id="UP001500956"/>
    </source>
</evidence>
<accession>A0ABP8Y033</accession>
<feature type="transmembrane region" description="Helical" evidence="9">
    <location>
        <begin position="393"/>
        <end position="417"/>
    </location>
</feature>
<evidence type="ECO:0000313" key="11">
    <source>
        <dbReference type="EMBL" id="GAA4717276.1"/>
    </source>
</evidence>
<feature type="domain" description="Major facilitator superfamily (MFS) profile" evidence="10">
    <location>
        <begin position="21"/>
        <end position="422"/>
    </location>
</feature>
<proteinExistence type="predicted"/>
<feature type="transmembrane region" description="Helical" evidence="9">
    <location>
        <begin position="183"/>
        <end position="201"/>
    </location>
</feature>
<keyword evidence="4" id="KW-0997">Cell inner membrane</keyword>
<sequence>MSTTTRSAPAKHGALQSLKKPTFWNVGGLFFFYFAIWQLTMTFLSPWLEEHAGMSSGNIGLIFSVIAGVSFCLQPFYGYIQDRLGFRKHLFAWVVLCAAMIGPFFTFVFLPVVESNQVLAAVLAGVYLSLVLNGGVGVVEAFNERNARANGFEYGHVRLFGSLAGATASFVGGIVWAANPDNIWWAGTFSAVVLGVLLFVMRTPKPGEPGYAAIGGEQAGPAEPQVDKQAIRGLLRNRSFLGFMLLMFGTAALYDVFDQQFAIYFAQHATEVADPQVLFSQVVTVQILLEAAVMVAMPFLINKIGAKWGLIAFAGVLVIRVLGSAFIVDTEMLILWRLLAAIEMPLMLVSVMKYITRMFDVRISATAYMVGFNMAKSAGVFIFSWVFGLSYDAIGFSASYVIMGVVVAAVTLAAAVLMGNDRGRRDPGKTEVEEAEETGAVTP</sequence>
<feature type="transmembrane region" description="Helical" evidence="9">
    <location>
        <begin position="21"/>
        <end position="39"/>
    </location>
</feature>
<dbReference type="NCBIfam" id="NF007077">
    <property type="entry name" value="PRK09528.1"/>
    <property type="match status" value="1"/>
</dbReference>
<reference evidence="12" key="1">
    <citation type="journal article" date="2019" name="Int. J. Syst. Evol. Microbiol.">
        <title>The Global Catalogue of Microorganisms (GCM) 10K type strain sequencing project: providing services to taxonomists for standard genome sequencing and annotation.</title>
        <authorList>
            <consortium name="The Broad Institute Genomics Platform"/>
            <consortium name="The Broad Institute Genome Sequencing Center for Infectious Disease"/>
            <person name="Wu L."/>
            <person name="Ma J."/>
        </authorList>
    </citation>
    <scope>NUCLEOTIDE SEQUENCE [LARGE SCALE GENOMIC DNA]</scope>
    <source>
        <strain evidence="12">JCM 18063</strain>
    </source>
</reference>
<keyword evidence="6 9" id="KW-1133">Transmembrane helix</keyword>
<keyword evidence="7 9" id="KW-0472">Membrane</keyword>
<keyword evidence="3" id="KW-1003">Cell membrane</keyword>
<feature type="region of interest" description="Disordered" evidence="8">
    <location>
        <begin position="423"/>
        <end position="443"/>
    </location>
</feature>
<dbReference type="InterPro" id="IPR000576">
    <property type="entry name" value="LacY/RafB_perm_fam"/>
</dbReference>
<evidence type="ECO:0000256" key="9">
    <source>
        <dbReference type="SAM" id="Phobius"/>
    </source>
</evidence>
<dbReference type="Gene3D" id="1.20.1250.20">
    <property type="entry name" value="MFS general substrate transporter like domains"/>
    <property type="match status" value="2"/>
</dbReference>
<feature type="transmembrane region" description="Helical" evidence="9">
    <location>
        <begin position="277"/>
        <end position="301"/>
    </location>
</feature>
<dbReference type="NCBIfam" id="TIGR00882">
    <property type="entry name" value="2A0105"/>
    <property type="match status" value="1"/>
</dbReference>
<keyword evidence="12" id="KW-1185">Reference proteome</keyword>
<feature type="transmembrane region" description="Helical" evidence="9">
    <location>
        <begin position="334"/>
        <end position="355"/>
    </location>
</feature>
<feature type="transmembrane region" description="Helical" evidence="9">
    <location>
        <begin position="59"/>
        <end position="78"/>
    </location>
</feature>
<feature type="transmembrane region" description="Helical" evidence="9">
    <location>
        <begin position="118"/>
        <end position="139"/>
    </location>
</feature>
<evidence type="ECO:0000256" key="6">
    <source>
        <dbReference type="ARBA" id="ARBA00022989"/>
    </source>
</evidence>
<feature type="transmembrane region" description="Helical" evidence="9">
    <location>
        <begin position="240"/>
        <end position="257"/>
    </location>
</feature>
<gene>
    <name evidence="11" type="ORF">GCM10023216_01550</name>
</gene>
<evidence type="ECO:0000256" key="8">
    <source>
        <dbReference type="SAM" id="MobiDB-lite"/>
    </source>
</evidence>
<comment type="subcellular location">
    <subcellularLocation>
        <location evidence="1">Cell inner membrane</location>
        <topology evidence="1">Multi-pass membrane protein</topology>
    </subcellularLocation>
</comment>
<feature type="transmembrane region" description="Helical" evidence="9">
    <location>
        <begin position="90"/>
        <end position="112"/>
    </location>
</feature>
<protein>
    <submittedName>
        <fullName evidence="11">MFS transporter</fullName>
    </submittedName>
</protein>
<evidence type="ECO:0000256" key="2">
    <source>
        <dbReference type="ARBA" id="ARBA00022448"/>
    </source>
</evidence>
<evidence type="ECO:0000256" key="5">
    <source>
        <dbReference type="ARBA" id="ARBA00022692"/>
    </source>
</evidence>
<dbReference type="SUPFAM" id="SSF103473">
    <property type="entry name" value="MFS general substrate transporter"/>
    <property type="match status" value="1"/>
</dbReference>
<feature type="transmembrane region" description="Helical" evidence="9">
    <location>
        <begin position="367"/>
        <end position="387"/>
    </location>
</feature>
<dbReference type="EMBL" id="BAABID010000002">
    <property type="protein sequence ID" value="GAA4717276.1"/>
    <property type="molecule type" value="Genomic_DNA"/>
</dbReference>
<dbReference type="Pfam" id="PF01306">
    <property type="entry name" value="LacY_symp"/>
    <property type="match status" value="1"/>
</dbReference>
<name>A0ABP8Y033_9MICO</name>
<dbReference type="PROSITE" id="PS50850">
    <property type="entry name" value="MFS"/>
    <property type="match status" value="1"/>
</dbReference>
<dbReference type="InterPro" id="IPR036259">
    <property type="entry name" value="MFS_trans_sf"/>
</dbReference>
<evidence type="ECO:0000256" key="7">
    <source>
        <dbReference type="ARBA" id="ARBA00023136"/>
    </source>
</evidence>
<feature type="transmembrane region" description="Helical" evidence="9">
    <location>
        <begin position="159"/>
        <end position="177"/>
    </location>
</feature>
<dbReference type="PRINTS" id="PR00174">
    <property type="entry name" value="LACYSMPORT"/>
</dbReference>
<dbReference type="InterPro" id="IPR020846">
    <property type="entry name" value="MFS_dom"/>
</dbReference>
<evidence type="ECO:0000256" key="4">
    <source>
        <dbReference type="ARBA" id="ARBA00022519"/>
    </source>
</evidence>
<dbReference type="PANTHER" id="PTHR23522">
    <property type="entry name" value="BLL5896 PROTEIN"/>
    <property type="match status" value="1"/>
</dbReference>
<dbReference type="Proteomes" id="UP001500956">
    <property type="component" value="Unassembled WGS sequence"/>
</dbReference>
<dbReference type="PANTHER" id="PTHR23522:SF10">
    <property type="entry name" value="3-PHENYLPROPIONIC ACID TRANSPORTER-RELATED"/>
    <property type="match status" value="1"/>
</dbReference>
<organism evidence="11 12">
    <name type="scientific">Isoptericola chiayiensis</name>
    <dbReference type="NCBI Taxonomy" id="579446"/>
    <lineage>
        <taxon>Bacteria</taxon>
        <taxon>Bacillati</taxon>
        <taxon>Actinomycetota</taxon>
        <taxon>Actinomycetes</taxon>
        <taxon>Micrococcales</taxon>
        <taxon>Promicromonosporaceae</taxon>
        <taxon>Isoptericola</taxon>
    </lineage>
</organism>
<keyword evidence="2" id="KW-0813">Transport</keyword>
<feature type="transmembrane region" description="Helical" evidence="9">
    <location>
        <begin position="308"/>
        <end position="328"/>
    </location>
</feature>
<evidence type="ECO:0000256" key="1">
    <source>
        <dbReference type="ARBA" id="ARBA00004429"/>
    </source>
</evidence>
<feature type="compositionally biased region" description="Basic and acidic residues" evidence="8">
    <location>
        <begin position="423"/>
        <end position="432"/>
    </location>
</feature>
<dbReference type="RefSeq" id="WP_343037538.1">
    <property type="nucleotide sequence ID" value="NZ_BAABID010000002.1"/>
</dbReference>
<comment type="caution">
    <text evidence="11">The sequence shown here is derived from an EMBL/GenBank/DDBJ whole genome shotgun (WGS) entry which is preliminary data.</text>
</comment>
<evidence type="ECO:0000256" key="3">
    <source>
        <dbReference type="ARBA" id="ARBA00022475"/>
    </source>
</evidence>
<evidence type="ECO:0000259" key="10">
    <source>
        <dbReference type="PROSITE" id="PS50850"/>
    </source>
</evidence>
<keyword evidence="5 9" id="KW-0812">Transmembrane</keyword>